<dbReference type="OrthoDB" id="508119at2759"/>
<dbReference type="PROSITE" id="PS50850">
    <property type="entry name" value="MFS"/>
    <property type="match status" value="1"/>
</dbReference>
<feature type="transmembrane region" description="Helical" evidence="10">
    <location>
        <begin position="158"/>
        <end position="176"/>
    </location>
</feature>
<evidence type="ECO:0000256" key="10">
    <source>
        <dbReference type="SAM" id="Phobius"/>
    </source>
</evidence>
<dbReference type="InterPro" id="IPR005828">
    <property type="entry name" value="MFS_sugar_transport-like"/>
</dbReference>
<comment type="similarity">
    <text evidence="2 9">Belongs to the major facilitator superfamily. Sugar transporter (TC 2.A.1.1) family.</text>
</comment>
<feature type="domain" description="Major facilitator superfamily (MFS) profile" evidence="11">
    <location>
        <begin position="22"/>
        <end position="481"/>
    </location>
</feature>
<feature type="transmembrane region" description="Helical" evidence="10">
    <location>
        <begin position="323"/>
        <end position="345"/>
    </location>
</feature>
<protein>
    <recommendedName>
        <fullName evidence="8">Quinate transporter</fullName>
    </recommendedName>
</protein>
<keyword evidence="4 10" id="KW-0812">Transmembrane</keyword>
<dbReference type="AlphaFoldDB" id="A0A1E3P4M3"/>
<name>A0A1E3P4M3_WICAA</name>
<comment type="subcellular location">
    <subcellularLocation>
        <location evidence="1">Membrane</location>
        <topology evidence="1">Multi-pass membrane protein</topology>
    </subcellularLocation>
</comment>
<feature type="transmembrane region" description="Helical" evidence="10">
    <location>
        <begin position="96"/>
        <end position="113"/>
    </location>
</feature>
<dbReference type="RefSeq" id="XP_019039371.1">
    <property type="nucleotide sequence ID" value="XM_019186355.1"/>
</dbReference>
<feature type="transmembrane region" description="Helical" evidence="10">
    <location>
        <begin position="65"/>
        <end position="89"/>
    </location>
</feature>
<keyword evidence="5" id="KW-0672">Quinate metabolism</keyword>
<dbReference type="InterPro" id="IPR020846">
    <property type="entry name" value="MFS_dom"/>
</dbReference>
<dbReference type="InterPro" id="IPR003663">
    <property type="entry name" value="Sugar/inositol_transpt"/>
</dbReference>
<evidence type="ECO:0000256" key="1">
    <source>
        <dbReference type="ARBA" id="ARBA00004141"/>
    </source>
</evidence>
<evidence type="ECO:0000256" key="5">
    <source>
        <dbReference type="ARBA" id="ARBA00022911"/>
    </source>
</evidence>
<dbReference type="InterPro" id="IPR036259">
    <property type="entry name" value="MFS_trans_sf"/>
</dbReference>
<dbReference type="FunFam" id="1.20.1250.20:FF:000026">
    <property type="entry name" value="MFS quinate transporter QutD"/>
    <property type="match status" value="1"/>
</dbReference>
<evidence type="ECO:0000313" key="12">
    <source>
        <dbReference type="EMBL" id="ODQ60164.1"/>
    </source>
</evidence>
<feature type="transmembrane region" description="Helical" evidence="10">
    <location>
        <begin position="354"/>
        <end position="374"/>
    </location>
</feature>
<dbReference type="PROSITE" id="PS00216">
    <property type="entry name" value="SUGAR_TRANSPORT_1"/>
    <property type="match status" value="1"/>
</dbReference>
<reference evidence="12 13" key="1">
    <citation type="journal article" date="2016" name="Proc. Natl. Acad. Sci. U.S.A.">
        <title>Comparative genomics of biotechnologically important yeasts.</title>
        <authorList>
            <person name="Riley R."/>
            <person name="Haridas S."/>
            <person name="Wolfe K.H."/>
            <person name="Lopes M.R."/>
            <person name="Hittinger C.T."/>
            <person name="Goeker M."/>
            <person name="Salamov A.A."/>
            <person name="Wisecaver J.H."/>
            <person name="Long T.M."/>
            <person name="Calvey C.H."/>
            <person name="Aerts A.L."/>
            <person name="Barry K.W."/>
            <person name="Choi C."/>
            <person name="Clum A."/>
            <person name="Coughlan A.Y."/>
            <person name="Deshpande S."/>
            <person name="Douglass A.P."/>
            <person name="Hanson S.J."/>
            <person name="Klenk H.-P."/>
            <person name="LaButti K.M."/>
            <person name="Lapidus A."/>
            <person name="Lindquist E.A."/>
            <person name="Lipzen A.M."/>
            <person name="Meier-Kolthoff J.P."/>
            <person name="Ohm R.A."/>
            <person name="Otillar R.P."/>
            <person name="Pangilinan J.L."/>
            <person name="Peng Y."/>
            <person name="Rokas A."/>
            <person name="Rosa C.A."/>
            <person name="Scheuner C."/>
            <person name="Sibirny A.A."/>
            <person name="Slot J.C."/>
            <person name="Stielow J.B."/>
            <person name="Sun H."/>
            <person name="Kurtzman C.P."/>
            <person name="Blackwell M."/>
            <person name="Grigoriev I.V."/>
            <person name="Jeffries T.W."/>
        </authorList>
    </citation>
    <scope>NUCLEOTIDE SEQUENCE [LARGE SCALE GENOMIC DNA]</scope>
    <source>
        <strain evidence="13">ATCC 58044 / CBS 1984 / NCYC 433 / NRRL Y-366-8</strain>
    </source>
</reference>
<feature type="transmembrane region" description="Helical" evidence="10">
    <location>
        <begin position="458"/>
        <end position="477"/>
    </location>
</feature>
<keyword evidence="7 10" id="KW-0472">Membrane</keyword>
<dbReference type="Pfam" id="PF00083">
    <property type="entry name" value="Sugar_tr"/>
    <property type="match status" value="1"/>
</dbReference>
<dbReference type="PROSITE" id="PS00217">
    <property type="entry name" value="SUGAR_TRANSPORT_2"/>
    <property type="match status" value="1"/>
</dbReference>
<dbReference type="SUPFAM" id="SSF103473">
    <property type="entry name" value="MFS general substrate transporter"/>
    <property type="match status" value="1"/>
</dbReference>
<evidence type="ECO:0000256" key="7">
    <source>
        <dbReference type="ARBA" id="ARBA00023136"/>
    </source>
</evidence>
<feature type="transmembrane region" description="Helical" evidence="10">
    <location>
        <begin position="196"/>
        <end position="214"/>
    </location>
</feature>
<evidence type="ECO:0000256" key="3">
    <source>
        <dbReference type="ARBA" id="ARBA00022448"/>
    </source>
</evidence>
<dbReference type="GO" id="GO:0016020">
    <property type="term" value="C:membrane"/>
    <property type="evidence" value="ECO:0007669"/>
    <property type="project" value="UniProtKB-SubCell"/>
</dbReference>
<keyword evidence="6 10" id="KW-1133">Transmembrane helix</keyword>
<evidence type="ECO:0000256" key="8">
    <source>
        <dbReference type="ARBA" id="ARBA00043213"/>
    </source>
</evidence>
<feature type="transmembrane region" description="Helical" evidence="10">
    <location>
        <begin position="394"/>
        <end position="415"/>
    </location>
</feature>
<dbReference type="Gene3D" id="1.20.1250.20">
    <property type="entry name" value="MFS general substrate transporter like domains"/>
    <property type="match status" value="1"/>
</dbReference>
<dbReference type="GO" id="GO:0005351">
    <property type="term" value="F:carbohydrate:proton symporter activity"/>
    <property type="evidence" value="ECO:0007669"/>
    <property type="project" value="TreeGrafter"/>
</dbReference>
<feature type="transmembrane region" description="Helical" evidence="10">
    <location>
        <begin position="283"/>
        <end position="303"/>
    </location>
</feature>
<evidence type="ECO:0000259" key="11">
    <source>
        <dbReference type="PROSITE" id="PS50850"/>
    </source>
</evidence>
<dbReference type="PRINTS" id="PR00171">
    <property type="entry name" value="SUGRTRNSPORT"/>
</dbReference>
<evidence type="ECO:0000256" key="2">
    <source>
        <dbReference type="ARBA" id="ARBA00010992"/>
    </source>
</evidence>
<proteinExistence type="inferred from homology"/>
<dbReference type="PANTHER" id="PTHR48022:SF34">
    <property type="entry name" value="MAJOR FACILITATOR SUPERFAMILY (MFS) PROFILE DOMAIN-CONTAINING PROTEIN-RELATED"/>
    <property type="match status" value="1"/>
</dbReference>
<sequence>MFAKHETRPTPQVVYNWRIYWAACLASWVAVIIGYDAGFVGGMIALKSFKKEFGFDKMTPSEQSWVSETVVSLFQAGAFFGAFLIYPLGSKYGRKISLAVASVLLIVGSAIQLASNSKTGLAAMYAGRVLTGLGIGAVSNLAPMYSAEVSPDAIRGRLVGLFEISWQIGGTIGFWINYGTSVNIPDDEAKQWQIPVALQLIPAGIFGIGLYTLVESPRWLFTVGKREQALKNLCYLRQLDPEDEYIKYEVAIMEEEVEQKRAKIGLGLWDPFIKLFRSSSLRYRLLLSTSTFIIQNTLAVNAVNYYSPRIFQTMGISSLDSSLLSTGIFGILKGVFCLVWSLFIVDRFGRRPSFIFGLVVCSLCMWYIGGYIKIGKPTSRGEDAGLDAGGKASLALFYIWTIAYAVSWSGTPWVWNTEVFPSNLKSATSSVNAASNWFWAFIMARFTNQMIDKMKYGIFFFFAAMMTVCLPIFFLLYPETKNIPVEYVDELFRHKAWRAHGEVMKLIAEGKENDLEEGQNVLMGVNASSRDLESKGIEKPDVEIVSMVGSSQGDAASKNG</sequence>
<dbReference type="Proteomes" id="UP000094112">
    <property type="component" value="Unassembled WGS sequence"/>
</dbReference>
<evidence type="ECO:0000313" key="13">
    <source>
        <dbReference type="Proteomes" id="UP000094112"/>
    </source>
</evidence>
<dbReference type="NCBIfam" id="TIGR00879">
    <property type="entry name" value="SP"/>
    <property type="match status" value="1"/>
</dbReference>
<feature type="transmembrane region" description="Helical" evidence="10">
    <location>
        <begin position="125"/>
        <end position="146"/>
    </location>
</feature>
<dbReference type="PANTHER" id="PTHR48022">
    <property type="entry name" value="PLASTIDIC GLUCOSE TRANSPORTER 4"/>
    <property type="match status" value="1"/>
</dbReference>
<dbReference type="GeneID" id="30203601"/>
<keyword evidence="13" id="KW-1185">Reference proteome</keyword>
<gene>
    <name evidence="12" type="ORF">WICANDRAFT_92343</name>
</gene>
<evidence type="ECO:0000256" key="6">
    <source>
        <dbReference type="ARBA" id="ARBA00022989"/>
    </source>
</evidence>
<dbReference type="InterPro" id="IPR005829">
    <property type="entry name" value="Sugar_transporter_CS"/>
</dbReference>
<dbReference type="STRING" id="683960.A0A1E3P4M3"/>
<dbReference type="InterPro" id="IPR050360">
    <property type="entry name" value="MFS_Sugar_Transporters"/>
</dbReference>
<accession>A0A1E3P4M3</accession>
<dbReference type="EMBL" id="KV454210">
    <property type="protein sequence ID" value="ODQ60164.1"/>
    <property type="molecule type" value="Genomic_DNA"/>
</dbReference>
<evidence type="ECO:0000256" key="4">
    <source>
        <dbReference type="ARBA" id="ARBA00022692"/>
    </source>
</evidence>
<organism evidence="12 13">
    <name type="scientific">Wickerhamomyces anomalus (strain ATCC 58044 / CBS 1984 / NCYC 433 / NRRL Y-366-8)</name>
    <name type="common">Yeast</name>
    <name type="synonym">Hansenula anomala</name>
    <dbReference type="NCBI Taxonomy" id="683960"/>
    <lineage>
        <taxon>Eukaryota</taxon>
        <taxon>Fungi</taxon>
        <taxon>Dikarya</taxon>
        <taxon>Ascomycota</taxon>
        <taxon>Saccharomycotina</taxon>
        <taxon>Saccharomycetes</taxon>
        <taxon>Phaffomycetales</taxon>
        <taxon>Wickerhamomycetaceae</taxon>
        <taxon>Wickerhamomyces</taxon>
    </lineage>
</organism>
<feature type="transmembrane region" description="Helical" evidence="10">
    <location>
        <begin position="20"/>
        <end position="45"/>
    </location>
</feature>
<evidence type="ECO:0000256" key="9">
    <source>
        <dbReference type="RuleBase" id="RU003346"/>
    </source>
</evidence>
<keyword evidence="3 9" id="KW-0813">Transport</keyword>